<sequence>MTSTSRPGFARRVVATAGVVAIALFGALAAAAPASAATGVGNITGSQGTLTIHKFERSTSNGQTAGTGQEQSVSGATLNGVTFTIQRVANYDLTTAAGWTSVDAIRRAANPVDAASKAELTLVQTVTTAGAGTATATLPFGLYLVTETGSPSTVTEAAAPFLVTVPFATGPTATPANTWIYDVHVYPKNAVTKLDKRETTVAADIAAGADLARWSITAQVPVLASGTLSSFSVGDVIDASQLAFVTDAAAAALGRPGATVTATNATGAAVALTAGTDYAITPNPAAGTTLTVTFTSVGLTKLSTQAQGGAVAFTVLTRVVGVPTDGIITNRATSSINGNTSNTSQATATFGELQVFTHVTGTQTPLAGGSYQLKDAAGNVVTVNGVTSWTSDANGLLTVPDLRPGNCTLVLVTPPAGYQLPTNTQIATVVTAGKVVPSPPKNYVDVPYAQLPAWALPLTGGDGALWFGVGGVALVVTALGAAIVVAARRRRAAAHA</sequence>
<dbReference type="AlphaFoldDB" id="A0A4Y3ULT2"/>
<feature type="signal peptide" evidence="2">
    <location>
        <begin position="1"/>
        <end position="36"/>
    </location>
</feature>
<reference evidence="5 6" key="1">
    <citation type="submission" date="2019-06" db="EMBL/GenBank/DDBJ databases">
        <title>Sequencing the genomes of 1000 actinobacteria strains.</title>
        <authorList>
            <person name="Klenk H.-P."/>
        </authorList>
    </citation>
    <scope>NUCLEOTIDE SEQUENCE [LARGE SCALE GENOMIC DNA]</scope>
    <source>
        <strain evidence="5 6">DSM 20427</strain>
    </source>
</reference>
<proteinExistence type="predicted"/>
<dbReference type="InterPro" id="IPR048052">
    <property type="entry name" value="FM1-like"/>
</dbReference>
<evidence type="ECO:0000256" key="2">
    <source>
        <dbReference type="SAM" id="SignalP"/>
    </source>
</evidence>
<evidence type="ECO:0000313" key="5">
    <source>
        <dbReference type="EMBL" id="TQM90622.1"/>
    </source>
</evidence>
<feature type="domain" description="SpaA-like prealbumin fold" evidence="4">
    <location>
        <begin position="362"/>
        <end position="433"/>
    </location>
</feature>
<organism evidence="5 6">
    <name type="scientific">Microbacterium lacticum</name>
    <dbReference type="NCBI Taxonomy" id="33885"/>
    <lineage>
        <taxon>Bacteria</taxon>
        <taxon>Bacillati</taxon>
        <taxon>Actinomycetota</taxon>
        <taxon>Actinomycetes</taxon>
        <taxon>Micrococcales</taxon>
        <taxon>Microbacteriaceae</taxon>
        <taxon>Microbacterium</taxon>
    </lineage>
</organism>
<keyword evidence="1" id="KW-0812">Transmembrane</keyword>
<dbReference type="Gene3D" id="2.60.40.10">
    <property type="entry name" value="Immunoglobulins"/>
    <property type="match status" value="2"/>
</dbReference>
<dbReference type="EMBL" id="VFPS01000007">
    <property type="protein sequence ID" value="TQM90622.1"/>
    <property type="molecule type" value="Genomic_DNA"/>
</dbReference>
<dbReference type="InterPro" id="IPR041033">
    <property type="entry name" value="SpaA_PFL_dom_1"/>
</dbReference>
<dbReference type="Proteomes" id="UP000319804">
    <property type="component" value="Unassembled WGS sequence"/>
</dbReference>
<dbReference type="Pfam" id="PF17802">
    <property type="entry name" value="SpaA"/>
    <property type="match status" value="1"/>
</dbReference>
<dbReference type="OrthoDB" id="3199332at2"/>
<keyword evidence="6" id="KW-1185">Reference proteome</keyword>
<protein>
    <submittedName>
        <fullName evidence="5">LPXTG-motif cell wall-anchored protein</fullName>
    </submittedName>
</protein>
<evidence type="ECO:0000256" key="1">
    <source>
        <dbReference type="SAM" id="Phobius"/>
    </source>
</evidence>
<evidence type="ECO:0000259" key="4">
    <source>
        <dbReference type="Pfam" id="PF17802"/>
    </source>
</evidence>
<keyword evidence="2" id="KW-0732">Signal</keyword>
<accession>A0A4Y3ULT2</accession>
<dbReference type="GO" id="GO:0005975">
    <property type="term" value="P:carbohydrate metabolic process"/>
    <property type="evidence" value="ECO:0007669"/>
    <property type="project" value="UniProtKB-ARBA"/>
</dbReference>
<dbReference type="Pfam" id="PF16555">
    <property type="entry name" value="GramPos_pilinD1"/>
    <property type="match status" value="1"/>
</dbReference>
<dbReference type="Gene3D" id="2.60.40.740">
    <property type="match status" value="1"/>
</dbReference>
<keyword evidence="1" id="KW-1133">Transmembrane helix</keyword>
<name>A0A4Y3ULT2_9MICO</name>
<dbReference type="NCBIfam" id="TIGR01167">
    <property type="entry name" value="LPXTG_anchor"/>
    <property type="match status" value="1"/>
</dbReference>
<keyword evidence="1" id="KW-0472">Membrane</keyword>
<dbReference type="RefSeq" id="WP_141380854.1">
    <property type="nucleotide sequence ID" value="NZ_BJNA01000035.1"/>
</dbReference>
<evidence type="ECO:0000313" key="6">
    <source>
        <dbReference type="Proteomes" id="UP000319804"/>
    </source>
</evidence>
<feature type="transmembrane region" description="Helical" evidence="1">
    <location>
        <begin position="465"/>
        <end position="487"/>
    </location>
</feature>
<feature type="chain" id="PRO_5030105487" evidence="2">
    <location>
        <begin position="37"/>
        <end position="496"/>
    </location>
</feature>
<comment type="caution">
    <text evidence="5">The sequence shown here is derived from an EMBL/GenBank/DDBJ whole genome shotgun (WGS) entry which is preliminary data.</text>
</comment>
<dbReference type="InterPro" id="IPR032364">
    <property type="entry name" value="GramPos_pilinD1_N"/>
</dbReference>
<feature type="domain" description="Gram-positive pilin subunit D1 N-terminal" evidence="3">
    <location>
        <begin position="47"/>
        <end position="189"/>
    </location>
</feature>
<dbReference type="InterPro" id="IPR013783">
    <property type="entry name" value="Ig-like_fold"/>
</dbReference>
<dbReference type="NCBIfam" id="NF033902">
    <property type="entry name" value="iso_D2_wall_anc"/>
    <property type="match status" value="1"/>
</dbReference>
<gene>
    <name evidence="5" type="ORF">FHX68_2944</name>
</gene>
<evidence type="ECO:0000259" key="3">
    <source>
        <dbReference type="Pfam" id="PF16555"/>
    </source>
</evidence>